<dbReference type="RefSeq" id="WP_245184728.1">
    <property type="nucleotide sequence ID" value="NZ_JAATJH010000007.1"/>
</dbReference>
<dbReference type="HAMAP" id="MF_00187">
    <property type="entry name" value="FdhD"/>
    <property type="match status" value="1"/>
</dbReference>
<dbReference type="Proteomes" id="UP000770785">
    <property type="component" value="Unassembled WGS sequence"/>
</dbReference>
<comment type="caution">
    <text evidence="4">The sequence shown here is derived from an EMBL/GenBank/DDBJ whole genome shotgun (WGS) entry which is preliminary data.</text>
</comment>
<accession>A0ABX0XFC1</accession>
<dbReference type="PIRSF" id="PIRSF015626">
    <property type="entry name" value="FdhD"/>
    <property type="match status" value="1"/>
</dbReference>
<comment type="subcellular location">
    <subcellularLocation>
        <location evidence="3">Cytoplasm</location>
    </subcellularLocation>
</comment>
<keyword evidence="1 3" id="KW-0963">Cytoplasm</keyword>
<comment type="caution">
    <text evidence="3">Lacks conserved residue(s) required for the propagation of feature annotation.</text>
</comment>
<organism evidence="4 5">
    <name type="scientific">Neolewinella antarctica</name>
    <dbReference type="NCBI Taxonomy" id="442734"/>
    <lineage>
        <taxon>Bacteria</taxon>
        <taxon>Pseudomonadati</taxon>
        <taxon>Bacteroidota</taxon>
        <taxon>Saprospiria</taxon>
        <taxon>Saprospirales</taxon>
        <taxon>Lewinellaceae</taxon>
        <taxon>Neolewinella</taxon>
    </lineage>
</organism>
<dbReference type="PANTHER" id="PTHR30592:SF1">
    <property type="entry name" value="SULFUR CARRIER PROTEIN FDHD"/>
    <property type="match status" value="1"/>
</dbReference>
<dbReference type="PANTHER" id="PTHR30592">
    <property type="entry name" value="FORMATE DEHYDROGENASE"/>
    <property type="match status" value="1"/>
</dbReference>
<sequence>MKFRNGKFTQQPDELAPETPLQIQLLGTSDHAPKSVAITMRTPGRDADLALGFLFSEGILQHADQVLSVEHRDADTESGQNTLIIKTAPGTSVDWARLERHGYTSSSCGVCGKTSLEQVHAALPFPEPLARWKTSPEVIIDGPEKLRTAQQNFARTGGIHGVGLLNLAGELVHHAEDVGRHNAMDKVIGHAFREGWLPLNEHLIVLSGRASFELIQKAAMAGVQFVLSVGAPSTLAVSLAEDQGMTLCGFVRGGGFNCYCGVGRVEIT</sequence>
<comment type="similarity">
    <text evidence="3">Belongs to the FdhD family.</text>
</comment>
<gene>
    <name evidence="3" type="primary">fdhD</name>
    <name evidence="4" type="ORF">GGR27_003450</name>
</gene>
<protein>
    <recommendedName>
        <fullName evidence="3">Sulfur carrier protein FdhD</fullName>
    </recommendedName>
</protein>
<dbReference type="Pfam" id="PF02634">
    <property type="entry name" value="FdhD-NarQ"/>
    <property type="match status" value="1"/>
</dbReference>
<dbReference type="EMBL" id="JAATJH010000007">
    <property type="protein sequence ID" value="NJC27931.1"/>
    <property type="molecule type" value="Genomic_DNA"/>
</dbReference>
<comment type="function">
    <text evidence="3">Required for formate dehydrogenase (FDH) activity. Acts as a sulfur carrier protein that transfers sulfur from IscS to the molybdenum cofactor prior to its insertion into FDH.</text>
</comment>
<dbReference type="NCBIfam" id="TIGR00129">
    <property type="entry name" value="fdhD_narQ"/>
    <property type="match status" value="1"/>
</dbReference>
<dbReference type="Gene3D" id="3.10.20.10">
    <property type="match status" value="1"/>
</dbReference>
<dbReference type="SUPFAM" id="SSF53927">
    <property type="entry name" value="Cytidine deaminase-like"/>
    <property type="match status" value="1"/>
</dbReference>
<keyword evidence="2 3" id="KW-0501">Molybdenum cofactor biosynthesis</keyword>
<name>A0ABX0XFC1_9BACT</name>
<evidence type="ECO:0000313" key="5">
    <source>
        <dbReference type="Proteomes" id="UP000770785"/>
    </source>
</evidence>
<evidence type="ECO:0000256" key="3">
    <source>
        <dbReference type="HAMAP-Rule" id="MF_00187"/>
    </source>
</evidence>
<feature type="active site" description="Cysteine persulfide intermediate" evidence="3">
    <location>
        <position position="108"/>
    </location>
</feature>
<reference evidence="4 5" key="1">
    <citation type="submission" date="2020-03" db="EMBL/GenBank/DDBJ databases">
        <title>Genomic Encyclopedia of Type Strains, Phase IV (KMG-IV): sequencing the most valuable type-strain genomes for metagenomic binning, comparative biology and taxonomic classification.</title>
        <authorList>
            <person name="Goeker M."/>
        </authorList>
    </citation>
    <scope>NUCLEOTIDE SEQUENCE [LARGE SCALE GENOMIC DNA]</scope>
    <source>
        <strain evidence="4 5">DSM 105096</strain>
    </source>
</reference>
<dbReference type="InterPro" id="IPR003786">
    <property type="entry name" value="FdhD"/>
</dbReference>
<evidence type="ECO:0000256" key="1">
    <source>
        <dbReference type="ARBA" id="ARBA00022490"/>
    </source>
</evidence>
<evidence type="ECO:0000313" key="4">
    <source>
        <dbReference type="EMBL" id="NJC27931.1"/>
    </source>
</evidence>
<dbReference type="InterPro" id="IPR016193">
    <property type="entry name" value="Cytidine_deaminase-like"/>
</dbReference>
<keyword evidence="5" id="KW-1185">Reference proteome</keyword>
<proteinExistence type="inferred from homology"/>
<dbReference type="Gene3D" id="3.40.140.10">
    <property type="entry name" value="Cytidine Deaminase, domain 2"/>
    <property type="match status" value="1"/>
</dbReference>
<evidence type="ECO:0000256" key="2">
    <source>
        <dbReference type="ARBA" id="ARBA00023150"/>
    </source>
</evidence>